<dbReference type="SUPFAM" id="SSF51430">
    <property type="entry name" value="NAD(P)-linked oxidoreductase"/>
    <property type="match status" value="1"/>
</dbReference>
<dbReference type="PANTHER" id="PTHR43312">
    <property type="entry name" value="D-THREO-ALDOSE 1-DEHYDROGENASE"/>
    <property type="match status" value="1"/>
</dbReference>
<feature type="domain" description="NADP-dependent oxidoreductase" evidence="1">
    <location>
        <begin position="15"/>
        <end position="317"/>
    </location>
</feature>
<evidence type="ECO:0000313" key="2">
    <source>
        <dbReference type="EMBL" id="AIE97881.1"/>
    </source>
</evidence>
<dbReference type="InterPro" id="IPR053135">
    <property type="entry name" value="AKR2_Oxidoreductase"/>
</dbReference>
<protein>
    <submittedName>
        <fullName evidence="2">Aldo/keto reductase</fullName>
    </submittedName>
</protein>
<sequence length="335" mass="38017">MKYKKLGKSGIEVSEIGFGAWTIALNWWGKEIEEDEAKRMLKKAYDCGINFFETGDMYGKGKSERLIGETFKDMRNEVVISTKYGYDFESADQIGHKELPQKFDERFTRHALKESLERLQTKFVDVYGLHNPKMTHIHDDKIFQTLDNLVSEEKIKTYQIALGPAIGWTQEGLDSMTRKNVTAVQTVYNILEQTPGNELIDAGIKNNVGVLVRVPDASGILTGKVNASTKIDEKDHRSVRKGEWIKASLKKVEQLQPIAESNGLTITELAIKFILSKKGISSVFPTVISEDEIEMFSSMSDGKYLNDSDLRQIDELYGNWWDENPYELKATPQTA</sequence>
<reference evidence="2" key="1">
    <citation type="journal article" date="2014" name="Genome Biol. Evol.">
        <title>Pangenome evidence for extensive interdomain horizontal transfer affecting lineage core and shell genes in uncultured planktonic thaumarchaeota and euryarchaeota.</title>
        <authorList>
            <person name="Deschamps P."/>
            <person name="Zivanovic Y."/>
            <person name="Moreira D."/>
            <person name="Rodriguez-Valera F."/>
            <person name="Lopez-Garcia P."/>
        </authorList>
    </citation>
    <scope>NUCLEOTIDE SEQUENCE</scope>
</reference>
<dbReference type="AlphaFoldDB" id="A0A075G7D7"/>
<dbReference type="InterPro" id="IPR036812">
    <property type="entry name" value="NAD(P)_OxRdtase_dom_sf"/>
</dbReference>
<dbReference type="CDD" id="cd19086">
    <property type="entry name" value="AKR_AKR11C1"/>
    <property type="match status" value="1"/>
</dbReference>
<proteinExistence type="predicted"/>
<dbReference type="EMBL" id="KF900519">
    <property type="protein sequence ID" value="AIE97881.1"/>
    <property type="molecule type" value="Genomic_DNA"/>
</dbReference>
<dbReference type="Gene3D" id="3.20.20.100">
    <property type="entry name" value="NADP-dependent oxidoreductase domain"/>
    <property type="match status" value="1"/>
</dbReference>
<organism evidence="2">
    <name type="scientific">uncultured marine thaumarchaeote KM3_03_D08</name>
    <dbReference type="NCBI Taxonomy" id="1455960"/>
    <lineage>
        <taxon>Archaea</taxon>
        <taxon>Nitrososphaerota</taxon>
        <taxon>environmental samples</taxon>
    </lineage>
</organism>
<dbReference type="Pfam" id="PF00248">
    <property type="entry name" value="Aldo_ket_red"/>
    <property type="match status" value="1"/>
</dbReference>
<evidence type="ECO:0000259" key="1">
    <source>
        <dbReference type="Pfam" id="PF00248"/>
    </source>
</evidence>
<name>A0A075G7D7_9ARCH</name>
<accession>A0A075G7D7</accession>
<dbReference type="PANTHER" id="PTHR43312:SF1">
    <property type="entry name" value="NADP-DEPENDENT OXIDOREDUCTASE DOMAIN-CONTAINING PROTEIN"/>
    <property type="match status" value="1"/>
</dbReference>
<dbReference type="InterPro" id="IPR023210">
    <property type="entry name" value="NADP_OxRdtase_dom"/>
</dbReference>